<evidence type="ECO:0000313" key="8">
    <source>
        <dbReference type="Proteomes" id="UP000837801"/>
    </source>
</evidence>
<comment type="subcellular location">
    <subcellularLocation>
        <location evidence="1">Nucleus</location>
    </subcellularLocation>
</comment>
<reference evidence="7" key="1">
    <citation type="submission" date="2022-03" db="EMBL/GenBank/DDBJ databases">
        <authorList>
            <person name="Legras J.-L."/>
            <person name="Devillers H."/>
            <person name="Grondin C."/>
        </authorList>
    </citation>
    <scope>NUCLEOTIDE SEQUENCE</scope>
    <source>
        <strain evidence="7">CLIB 1423</strain>
    </source>
</reference>
<dbReference type="PROSITE" id="PS50888">
    <property type="entry name" value="BHLH"/>
    <property type="match status" value="1"/>
</dbReference>
<feature type="compositionally biased region" description="Low complexity" evidence="5">
    <location>
        <begin position="56"/>
        <end position="105"/>
    </location>
</feature>
<dbReference type="InterPro" id="IPR011598">
    <property type="entry name" value="bHLH_dom"/>
</dbReference>
<keyword evidence="4" id="KW-0539">Nucleus</keyword>
<feature type="region of interest" description="Disordered" evidence="5">
    <location>
        <begin position="490"/>
        <end position="536"/>
    </location>
</feature>
<feature type="region of interest" description="Disordered" evidence="5">
    <location>
        <begin position="313"/>
        <end position="381"/>
    </location>
</feature>
<evidence type="ECO:0000256" key="2">
    <source>
        <dbReference type="ARBA" id="ARBA00023015"/>
    </source>
</evidence>
<feature type="compositionally biased region" description="Polar residues" evidence="5">
    <location>
        <begin position="215"/>
        <end position="234"/>
    </location>
</feature>
<sequence>MEEFLKDSNSDFGNLSKTQSNQQQYNNQTTTPGTVSSENSNNIMGDLDPFQFTIDNNGTNMSNYNSNNTSNSNNNNGNNYGNYGNTGNNSNNNNNNSNNLNAYNPNLDNEFLSPTTSYSNDNNFGIFGSGAGGYDPLMEELGYTNSNPLVGPSSFGAGGTSSFVGSPLGSPQSQRLQSNFINPMTTSNLDELISPSSTIDGTSINNSNNNNSNSFLNPQYFSPPTRGSNFNSLNPIAEGNYTPSHSRHGSISIPYDNNDVNRGGNVGSIGGYLSPSNYMSPLTNVNSLNEIRSPPYNQSQGQQQANLYLNSPPEFQISNVNSNSNSNSNANANSNANINIPNSNSSTNNNSANPLIGVTKQLGTSPNTSSSKQLTKEEKLKRRREFHNAVERRRRDLIKERIKDLGILVPSSLLNPQLSAVQALQRNSQYNSREINDIISNVKAKETKPNKSTILNKSVDYVEHLEYVLKMQKKAREELEWKISQIENDFQQQGGDPDSNSNIKIEDYSNYDNFNNTNNSNNSNNTNDNNTINTNSNAIEGTNLKFEDPNNSMFNPDDFFSDIVTGGGSINSKEFFDI</sequence>
<proteinExistence type="predicted"/>
<feature type="compositionally biased region" description="Low complexity" evidence="5">
    <location>
        <begin position="510"/>
        <end position="536"/>
    </location>
</feature>
<keyword evidence="3" id="KW-0804">Transcription</keyword>
<feature type="compositionally biased region" description="Polar residues" evidence="5">
    <location>
        <begin position="361"/>
        <end position="373"/>
    </location>
</feature>
<accession>A0A9P0QNC7</accession>
<keyword evidence="8" id="KW-1185">Reference proteome</keyword>
<feature type="region of interest" description="Disordered" evidence="5">
    <location>
        <begin position="1"/>
        <end position="105"/>
    </location>
</feature>
<feature type="compositionally biased region" description="Low complexity" evidence="5">
    <location>
        <begin position="205"/>
        <end position="214"/>
    </location>
</feature>
<dbReference type="PANTHER" id="PTHR46117:SF3">
    <property type="entry name" value="FI24210P1"/>
    <property type="match status" value="1"/>
</dbReference>
<dbReference type="PANTHER" id="PTHR46117">
    <property type="entry name" value="FI24210P1"/>
    <property type="match status" value="1"/>
</dbReference>
<feature type="region of interest" description="Disordered" evidence="5">
    <location>
        <begin position="200"/>
        <end position="259"/>
    </location>
</feature>
<dbReference type="Pfam" id="PF00010">
    <property type="entry name" value="HLH"/>
    <property type="match status" value="1"/>
</dbReference>
<feature type="compositionally biased region" description="Polar residues" evidence="5">
    <location>
        <begin position="490"/>
        <end position="503"/>
    </location>
</feature>
<dbReference type="GO" id="GO:0005634">
    <property type="term" value="C:nucleus"/>
    <property type="evidence" value="ECO:0007669"/>
    <property type="project" value="UniProtKB-SubCell"/>
</dbReference>
<keyword evidence="2" id="KW-0805">Transcription regulation</keyword>
<dbReference type="AlphaFoldDB" id="A0A9P0QNC7"/>
<protein>
    <recommendedName>
        <fullName evidence="6">BHLH domain-containing protein</fullName>
    </recommendedName>
</protein>
<dbReference type="SMART" id="SM00353">
    <property type="entry name" value="HLH"/>
    <property type="match status" value="1"/>
</dbReference>
<evidence type="ECO:0000256" key="3">
    <source>
        <dbReference type="ARBA" id="ARBA00023163"/>
    </source>
</evidence>
<organism evidence="7 8">
    <name type="scientific">[Candida] railenensis</name>
    <dbReference type="NCBI Taxonomy" id="45579"/>
    <lineage>
        <taxon>Eukaryota</taxon>
        <taxon>Fungi</taxon>
        <taxon>Dikarya</taxon>
        <taxon>Ascomycota</taxon>
        <taxon>Saccharomycotina</taxon>
        <taxon>Pichiomycetes</taxon>
        <taxon>Debaryomycetaceae</taxon>
        <taxon>Kurtzmaniella</taxon>
    </lineage>
</organism>
<dbReference type="InterPro" id="IPR051732">
    <property type="entry name" value="USF"/>
</dbReference>
<comment type="caution">
    <text evidence="7">The sequence shown here is derived from an EMBL/GenBank/DDBJ whole genome shotgun (WGS) entry which is preliminary data.</text>
</comment>
<dbReference type="Proteomes" id="UP000837801">
    <property type="component" value="Unassembled WGS sequence"/>
</dbReference>
<feature type="compositionally biased region" description="Low complexity" evidence="5">
    <location>
        <begin position="317"/>
        <end position="353"/>
    </location>
</feature>
<evidence type="ECO:0000256" key="4">
    <source>
        <dbReference type="ARBA" id="ARBA00023242"/>
    </source>
</evidence>
<dbReference type="GO" id="GO:0000978">
    <property type="term" value="F:RNA polymerase II cis-regulatory region sequence-specific DNA binding"/>
    <property type="evidence" value="ECO:0007669"/>
    <property type="project" value="TreeGrafter"/>
</dbReference>
<feature type="domain" description="BHLH" evidence="6">
    <location>
        <begin position="382"/>
        <end position="465"/>
    </location>
</feature>
<evidence type="ECO:0000313" key="7">
    <source>
        <dbReference type="EMBL" id="CAH2352408.1"/>
    </source>
</evidence>
<evidence type="ECO:0000256" key="5">
    <source>
        <dbReference type="SAM" id="MobiDB-lite"/>
    </source>
</evidence>
<dbReference type="OrthoDB" id="690068at2759"/>
<dbReference type="InterPro" id="IPR036638">
    <property type="entry name" value="HLH_DNA-bd_sf"/>
</dbReference>
<dbReference type="GO" id="GO:0046983">
    <property type="term" value="F:protein dimerization activity"/>
    <property type="evidence" value="ECO:0007669"/>
    <property type="project" value="InterPro"/>
</dbReference>
<evidence type="ECO:0000256" key="1">
    <source>
        <dbReference type="ARBA" id="ARBA00004123"/>
    </source>
</evidence>
<evidence type="ECO:0000259" key="6">
    <source>
        <dbReference type="PROSITE" id="PS50888"/>
    </source>
</evidence>
<dbReference type="EMBL" id="CAKXYY010000006">
    <property type="protein sequence ID" value="CAH2352408.1"/>
    <property type="molecule type" value="Genomic_DNA"/>
</dbReference>
<gene>
    <name evidence="7" type="ORF">CLIB1423_06S05776</name>
</gene>
<dbReference type="SUPFAM" id="SSF47459">
    <property type="entry name" value="HLH, helix-loop-helix DNA-binding domain"/>
    <property type="match status" value="1"/>
</dbReference>
<dbReference type="CDD" id="cd11387">
    <property type="entry name" value="bHLHzip_USF_MITF"/>
    <property type="match status" value="1"/>
</dbReference>
<dbReference type="GO" id="GO:0000981">
    <property type="term" value="F:DNA-binding transcription factor activity, RNA polymerase II-specific"/>
    <property type="evidence" value="ECO:0007669"/>
    <property type="project" value="TreeGrafter"/>
</dbReference>
<feature type="compositionally biased region" description="Low complexity" evidence="5">
    <location>
        <begin position="18"/>
        <end position="34"/>
    </location>
</feature>
<dbReference type="Gene3D" id="4.10.280.10">
    <property type="entry name" value="Helix-loop-helix DNA-binding domain"/>
    <property type="match status" value="1"/>
</dbReference>
<name>A0A9P0QNC7_9ASCO</name>